<dbReference type="Proteomes" id="UP001172673">
    <property type="component" value="Unassembled WGS sequence"/>
</dbReference>
<dbReference type="PANTHER" id="PTHR24305:SF29">
    <property type="entry name" value="BENZOATE-PARA-HYDROXYLASE"/>
    <property type="match status" value="1"/>
</dbReference>
<dbReference type="GO" id="GO:0005506">
    <property type="term" value="F:iron ion binding"/>
    <property type="evidence" value="ECO:0007669"/>
    <property type="project" value="InterPro"/>
</dbReference>
<protein>
    <recommendedName>
        <fullName evidence="13">Cytochrome P450</fullName>
    </recommendedName>
</protein>
<dbReference type="EMBL" id="JAPDRK010000008">
    <property type="protein sequence ID" value="KAJ9609570.1"/>
    <property type="molecule type" value="Genomic_DNA"/>
</dbReference>
<evidence type="ECO:0000256" key="10">
    <source>
        <dbReference type="SAM" id="Phobius"/>
    </source>
</evidence>
<evidence type="ECO:0000256" key="5">
    <source>
        <dbReference type="ARBA" id="ARBA00023002"/>
    </source>
</evidence>
<reference evidence="11" key="1">
    <citation type="submission" date="2022-10" db="EMBL/GenBank/DDBJ databases">
        <title>Culturing micro-colonial fungi from biological soil crusts in the Mojave desert and describing Neophaeococcomyces mojavensis, and introducing the new genera and species Taxawa tesnikishii.</title>
        <authorList>
            <person name="Kurbessoian T."/>
            <person name="Stajich J.E."/>
        </authorList>
    </citation>
    <scope>NUCLEOTIDE SEQUENCE</scope>
    <source>
        <strain evidence="11">TK_41</strain>
    </source>
</reference>
<evidence type="ECO:0000256" key="2">
    <source>
        <dbReference type="ARBA" id="ARBA00010617"/>
    </source>
</evidence>
<dbReference type="InterPro" id="IPR002401">
    <property type="entry name" value="Cyt_P450_E_grp-I"/>
</dbReference>
<keyword evidence="3 8" id="KW-0349">Heme</keyword>
<sequence length="495" mass="55511">MTSTLALGAILCGICFVLAFLWQGIYNLFFSPLRSVPGPLLARLSTKWLTIVDLGGYRTLTIHELHRKYGPTVRVAPNELSFSNSECVREIYGQQTNFLKAKIYETMSLPPLGIFSMRGKEEHSQRRRLLSHAFAQSSLMDSEPLIRVHVEKVLREVRSGAHAPLDVMQLFRRAAFDIVGDLFLGQSFAALDSKEPHQFMEDMDKAFLLAGLQWTFPLLYPIFTQLPVRSLQHFLQARERLIGFGHDAFKRYLSTYGRQSGRKDLISKVVSLKSDTGTPPLTDRETFTEIGNLVFAGSDTTSMTLTYMFWELAQTSDWQEKLRRELSTLPAGSGGVVPAFTDLVNLPILDAVVQEALRLHPAAPASLPRETPRGGRLLNGVHVPEGTVVSMQCYTTQRDPKVFRNPDVFDPSRWFEPQSDLMKELFMPFSKGTRACLGKSLALMELKLITATLLKDFTVSLAPSCTKESMVMTDHFLVIPKGGRCELIFSPIKSG</sequence>
<feature type="binding site" description="axial binding residue" evidence="8">
    <location>
        <position position="436"/>
    </location>
    <ligand>
        <name>heme</name>
        <dbReference type="ChEBI" id="CHEBI:30413"/>
    </ligand>
    <ligandPart>
        <name>Fe</name>
        <dbReference type="ChEBI" id="CHEBI:18248"/>
    </ligandPart>
</feature>
<evidence type="ECO:0000256" key="9">
    <source>
        <dbReference type="RuleBase" id="RU000461"/>
    </source>
</evidence>
<keyword evidence="4 8" id="KW-0479">Metal-binding</keyword>
<evidence type="ECO:0008006" key="13">
    <source>
        <dbReference type="Google" id="ProtNLM"/>
    </source>
</evidence>
<dbReference type="InterPro" id="IPR017972">
    <property type="entry name" value="Cyt_P450_CS"/>
</dbReference>
<gene>
    <name evidence="11" type="ORF">H2200_005897</name>
</gene>
<comment type="cofactor">
    <cofactor evidence="1 8">
        <name>heme</name>
        <dbReference type="ChEBI" id="CHEBI:30413"/>
    </cofactor>
</comment>
<dbReference type="AlphaFoldDB" id="A0AA39CIR5"/>
<keyword evidence="5 9" id="KW-0560">Oxidoreductase</keyword>
<dbReference type="PROSITE" id="PS00086">
    <property type="entry name" value="CYTOCHROME_P450"/>
    <property type="match status" value="1"/>
</dbReference>
<evidence type="ECO:0000256" key="3">
    <source>
        <dbReference type="ARBA" id="ARBA00022617"/>
    </source>
</evidence>
<dbReference type="PANTHER" id="PTHR24305">
    <property type="entry name" value="CYTOCHROME P450"/>
    <property type="match status" value="1"/>
</dbReference>
<evidence type="ECO:0000313" key="11">
    <source>
        <dbReference type="EMBL" id="KAJ9609570.1"/>
    </source>
</evidence>
<dbReference type="CDD" id="cd11059">
    <property type="entry name" value="CYP_fungal"/>
    <property type="match status" value="1"/>
</dbReference>
<keyword evidence="12" id="KW-1185">Reference proteome</keyword>
<keyword evidence="10" id="KW-0812">Transmembrane</keyword>
<dbReference type="GO" id="GO:0020037">
    <property type="term" value="F:heme binding"/>
    <property type="evidence" value="ECO:0007669"/>
    <property type="project" value="InterPro"/>
</dbReference>
<evidence type="ECO:0000256" key="6">
    <source>
        <dbReference type="ARBA" id="ARBA00023004"/>
    </source>
</evidence>
<keyword evidence="7 9" id="KW-0503">Monooxygenase</keyword>
<keyword evidence="10" id="KW-0472">Membrane</keyword>
<dbReference type="GO" id="GO:0016705">
    <property type="term" value="F:oxidoreductase activity, acting on paired donors, with incorporation or reduction of molecular oxygen"/>
    <property type="evidence" value="ECO:0007669"/>
    <property type="project" value="InterPro"/>
</dbReference>
<organism evidence="11 12">
    <name type="scientific">Cladophialophora chaetospira</name>
    <dbReference type="NCBI Taxonomy" id="386627"/>
    <lineage>
        <taxon>Eukaryota</taxon>
        <taxon>Fungi</taxon>
        <taxon>Dikarya</taxon>
        <taxon>Ascomycota</taxon>
        <taxon>Pezizomycotina</taxon>
        <taxon>Eurotiomycetes</taxon>
        <taxon>Chaetothyriomycetidae</taxon>
        <taxon>Chaetothyriales</taxon>
        <taxon>Herpotrichiellaceae</taxon>
        <taxon>Cladophialophora</taxon>
    </lineage>
</organism>
<evidence type="ECO:0000256" key="4">
    <source>
        <dbReference type="ARBA" id="ARBA00022723"/>
    </source>
</evidence>
<dbReference type="GO" id="GO:0004497">
    <property type="term" value="F:monooxygenase activity"/>
    <property type="evidence" value="ECO:0007669"/>
    <property type="project" value="UniProtKB-KW"/>
</dbReference>
<dbReference type="PRINTS" id="PR00385">
    <property type="entry name" value="P450"/>
</dbReference>
<name>A0AA39CIR5_9EURO</name>
<dbReference type="SUPFAM" id="SSF48264">
    <property type="entry name" value="Cytochrome P450"/>
    <property type="match status" value="1"/>
</dbReference>
<proteinExistence type="inferred from homology"/>
<feature type="transmembrane region" description="Helical" evidence="10">
    <location>
        <begin position="6"/>
        <end position="29"/>
    </location>
</feature>
<dbReference type="Pfam" id="PF00067">
    <property type="entry name" value="p450"/>
    <property type="match status" value="1"/>
</dbReference>
<dbReference type="InterPro" id="IPR036396">
    <property type="entry name" value="Cyt_P450_sf"/>
</dbReference>
<keyword evidence="10" id="KW-1133">Transmembrane helix</keyword>
<keyword evidence="6 8" id="KW-0408">Iron</keyword>
<comment type="caution">
    <text evidence="11">The sequence shown here is derived from an EMBL/GenBank/DDBJ whole genome shotgun (WGS) entry which is preliminary data.</text>
</comment>
<evidence type="ECO:0000256" key="7">
    <source>
        <dbReference type="ARBA" id="ARBA00023033"/>
    </source>
</evidence>
<evidence type="ECO:0000256" key="1">
    <source>
        <dbReference type="ARBA" id="ARBA00001971"/>
    </source>
</evidence>
<comment type="similarity">
    <text evidence="2 9">Belongs to the cytochrome P450 family.</text>
</comment>
<dbReference type="InterPro" id="IPR050121">
    <property type="entry name" value="Cytochrome_P450_monoxygenase"/>
</dbReference>
<evidence type="ECO:0000256" key="8">
    <source>
        <dbReference type="PIRSR" id="PIRSR602401-1"/>
    </source>
</evidence>
<evidence type="ECO:0000313" key="12">
    <source>
        <dbReference type="Proteomes" id="UP001172673"/>
    </source>
</evidence>
<dbReference type="Gene3D" id="1.10.630.10">
    <property type="entry name" value="Cytochrome P450"/>
    <property type="match status" value="1"/>
</dbReference>
<dbReference type="InterPro" id="IPR001128">
    <property type="entry name" value="Cyt_P450"/>
</dbReference>
<accession>A0AA39CIR5</accession>
<dbReference type="PRINTS" id="PR00463">
    <property type="entry name" value="EP450I"/>
</dbReference>